<comment type="caution">
    <text evidence="1">The sequence shown here is derived from an EMBL/GenBank/DDBJ whole genome shotgun (WGS) entry which is preliminary data.</text>
</comment>
<evidence type="ECO:0000313" key="1">
    <source>
        <dbReference type="EMBL" id="GFY21341.1"/>
    </source>
</evidence>
<sequence>MQAGHMGSPSGPEYYQHDIALRTGTGSLVRRQGDAPGSIFVTGHSTITPFCYAACYGAFLCRHDGCPDTHGTMYGGPPETSGVLP</sequence>
<dbReference type="AlphaFoldDB" id="A0A8X6SXW7"/>
<evidence type="ECO:0000313" key="2">
    <source>
        <dbReference type="Proteomes" id="UP000887159"/>
    </source>
</evidence>
<accession>A0A8X6SXW7</accession>
<proteinExistence type="predicted"/>
<organism evidence="1 2">
    <name type="scientific">Trichonephila clavipes</name>
    <name type="common">Golden silk orbweaver</name>
    <name type="synonym">Nephila clavipes</name>
    <dbReference type="NCBI Taxonomy" id="2585209"/>
    <lineage>
        <taxon>Eukaryota</taxon>
        <taxon>Metazoa</taxon>
        <taxon>Ecdysozoa</taxon>
        <taxon>Arthropoda</taxon>
        <taxon>Chelicerata</taxon>
        <taxon>Arachnida</taxon>
        <taxon>Araneae</taxon>
        <taxon>Araneomorphae</taxon>
        <taxon>Entelegynae</taxon>
        <taxon>Araneoidea</taxon>
        <taxon>Nephilidae</taxon>
        <taxon>Trichonephila</taxon>
    </lineage>
</organism>
<protein>
    <submittedName>
        <fullName evidence="1">Uncharacterized protein</fullName>
    </submittedName>
</protein>
<name>A0A8X6SXW7_TRICX</name>
<dbReference type="Proteomes" id="UP000887159">
    <property type="component" value="Unassembled WGS sequence"/>
</dbReference>
<reference evidence="1" key="1">
    <citation type="submission" date="2020-08" db="EMBL/GenBank/DDBJ databases">
        <title>Multicomponent nature underlies the extraordinary mechanical properties of spider dragline silk.</title>
        <authorList>
            <person name="Kono N."/>
            <person name="Nakamura H."/>
            <person name="Mori M."/>
            <person name="Yoshida Y."/>
            <person name="Ohtoshi R."/>
            <person name="Malay A.D."/>
            <person name="Moran D.A.P."/>
            <person name="Tomita M."/>
            <person name="Numata K."/>
            <person name="Arakawa K."/>
        </authorList>
    </citation>
    <scope>NUCLEOTIDE SEQUENCE</scope>
</reference>
<gene>
    <name evidence="1" type="ORF">TNCV_3993851</name>
</gene>
<keyword evidence="2" id="KW-1185">Reference proteome</keyword>
<dbReference type="EMBL" id="BMAU01021357">
    <property type="protein sequence ID" value="GFY21341.1"/>
    <property type="molecule type" value="Genomic_DNA"/>
</dbReference>